<comment type="function">
    <text evidence="2">Purine nucleoside enzyme that catalyzes the phosphorolysis of adenosine and inosine nucleosides, yielding D-ribose 1-phosphate and the respective free bases, adenine and hypoxanthine. Also catalyzes the phosphorolysis of S-methyl-5'-thioadenosine into adenine and S-methyl-5-thio-alpha-D-ribose 1-phosphate. Also has adenosine deaminase activity.</text>
</comment>
<dbReference type="Proteomes" id="UP000075374">
    <property type="component" value="Unassembled WGS sequence"/>
</dbReference>
<dbReference type="GO" id="GO:0005507">
    <property type="term" value="F:copper ion binding"/>
    <property type="evidence" value="ECO:0007669"/>
    <property type="project" value="TreeGrafter"/>
</dbReference>
<evidence type="ECO:0000256" key="7">
    <source>
        <dbReference type="ARBA" id="ARBA00022833"/>
    </source>
</evidence>
<dbReference type="CDD" id="cd16833">
    <property type="entry name" value="YfiH"/>
    <property type="match status" value="1"/>
</dbReference>
<evidence type="ECO:0000313" key="12">
    <source>
        <dbReference type="EMBL" id="KYH29957.1"/>
    </source>
</evidence>
<protein>
    <recommendedName>
        <fullName evidence="11">Purine nucleoside phosphorylase</fullName>
    </recommendedName>
</protein>
<evidence type="ECO:0000256" key="10">
    <source>
        <dbReference type="ARBA" id="ARBA00049893"/>
    </source>
</evidence>
<comment type="catalytic activity">
    <reaction evidence="10">
        <text>S-methyl-5'-thioadenosine + phosphate = 5-(methylsulfanyl)-alpha-D-ribose 1-phosphate + adenine</text>
        <dbReference type="Rhea" id="RHEA:11852"/>
        <dbReference type="ChEBI" id="CHEBI:16708"/>
        <dbReference type="ChEBI" id="CHEBI:17509"/>
        <dbReference type="ChEBI" id="CHEBI:43474"/>
        <dbReference type="ChEBI" id="CHEBI:58533"/>
        <dbReference type="EC" id="2.4.2.28"/>
    </reaction>
    <physiologicalReaction direction="left-to-right" evidence="10">
        <dbReference type="Rhea" id="RHEA:11853"/>
    </physiologicalReaction>
</comment>
<sequence length="236" mass="27661">MINKIIHGYEFLEFKDENFYGYFSTGKNNLNFNKNTDDGIKNLEKLKEWFNLKNIGYLNQIHSDIVHVYDGKICDGDAIITDRKNIGIGVFTADCVPVLVYDKNRKVIAAIHSGWKGTKKCIVGKTIDKMILKYNTKVEDLRVYIGPHNMECCYEVSEDLIRDFKKQQIYRDTNISHGRNLSLQKCIIKQLINRGVILRNITKLDICTYCNQAYSLYSYRRDKECNKRMFSFIFMK</sequence>
<evidence type="ECO:0000256" key="8">
    <source>
        <dbReference type="ARBA" id="ARBA00047989"/>
    </source>
</evidence>
<evidence type="ECO:0000256" key="2">
    <source>
        <dbReference type="ARBA" id="ARBA00003215"/>
    </source>
</evidence>
<dbReference type="InterPro" id="IPR038371">
    <property type="entry name" value="Cu_polyphenol_OxRdtase_sf"/>
</dbReference>
<dbReference type="PATRIC" id="fig|1121305.3.peg.600"/>
<dbReference type="AlphaFoldDB" id="A0A151ARC4"/>
<dbReference type="InterPro" id="IPR011324">
    <property type="entry name" value="Cytotoxic_necrot_fac-like_cat"/>
</dbReference>
<comment type="caution">
    <text evidence="12">The sequence shown here is derived from an EMBL/GenBank/DDBJ whole genome shotgun (WGS) entry which is preliminary data.</text>
</comment>
<evidence type="ECO:0000256" key="9">
    <source>
        <dbReference type="ARBA" id="ARBA00048968"/>
    </source>
</evidence>
<dbReference type="SUPFAM" id="SSF64438">
    <property type="entry name" value="CNF1/YfiH-like putative cysteine hydrolases"/>
    <property type="match status" value="1"/>
</dbReference>
<organism evidence="12 13">
    <name type="scientific">Clostridium colicanis DSM 13634</name>
    <dbReference type="NCBI Taxonomy" id="1121305"/>
    <lineage>
        <taxon>Bacteria</taxon>
        <taxon>Bacillati</taxon>
        <taxon>Bacillota</taxon>
        <taxon>Clostridia</taxon>
        <taxon>Eubacteriales</taxon>
        <taxon>Clostridiaceae</taxon>
        <taxon>Clostridium</taxon>
    </lineage>
</organism>
<evidence type="ECO:0000256" key="3">
    <source>
        <dbReference type="ARBA" id="ARBA00007353"/>
    </source>
</evidence>
<dbReference type="STRING" id="1121305.CLCOL_05950"/>
<evidence type="ECO:0000256" key="6">
    <source>
        <dbReference type="ARBA" id="ARBA00022801"/>
    </source>
</evidence>
<dbReference type="EMBL" id="LTBB01000002">
    <property type="protein sequence ID" value="KYH29957.1"/>
    <property type="molecule type" value="Genomic_DNA"/>
</dbReference>
<dbReference type="GO" id="GO:0016787">
    <property type="term" value="F:hydrolase activity"/>
    <property type="evidence" value="ECO:0007669"/>
    <property type="project" value="UniProtKB-KW"/>
</dbReference>
<dbReference type="InterPro" id="IPR003730">
    <property type="entry name" value="Cu_polyphenol_OxRdtase"/>
</dbReference>
<evidence type="ECO:0000256" key="1">
    <source>
        <dbReference type="ARBA" id="ARBA00000553"/>
    </source>
</evidence>
<keyword evidence="5" id="KW-0479">Metal-binding</keyword>
<proteinExistence type="inferred from homology"/>
<keyword evidence="13" id="KW-1185">Reference proteome</keyword>
<gene>
    <name evidence="12" type="ORF">CLCOL_05950</name>
</gene>
<keyword evidence="7" id="KW-0862">Zinc</keyword>
<reference evidence="12 13" key="1">
    <citation type="submission" date="2016-02" db="EMBL/GenBank/DDBJ databases">
        <title>Genome sequence of Clostridium colicanis DSM 13634.</title>
        <authorList>
            <person name="Poehlein A."/>
            <person name="Daniel R."/>
        </authorList>
    </citation>
    <scope>NUCLEOTIDE SEQUENCE [LARGE SCALE GENOMIC DNA]</scope>
    <source>
        <strain evidence="12 13">DSM 13634</strain>
    </source>
</reference>
<dbReference type="PANTHER" id="PTHR30616:SF2">
    <property type="entry name" value="PURINE NUCLEOSIDE PHOSPHORYLASE LACC1"/>
    <property type="match status" value="1"/>
</dbReference>
<name>A0A151ARC4_9CLOT</name>
<evidence type="ECO:0000313" key="13">
    <source>
        <dbReference type="Proteomes" id="UP000075374"/>
    </source>
</evidence>
<evidence type="ECO:0000256" key="5">
    <source>
        <dbReference type="ARBA" id="ARBA00022723"/>
    </source>
</evidence>
<keyword evidence="4" id="KW-0808">Transferase</keyword>
<dbReference type="NCBIfam" id="TIGR00726">
    <property type="entry name" value="peptidoglycan editing factor PgeF"/>
    <property type="match status" value="1"/>
</dbReference>
<comment type="catalytic activity">
    <reaction evidence="8">
        <text>adenosine + H2O + H(+) = inosine + NH4(+)</text>
        <dbReference type="Rhea" id="RHEA:24408"/>
        <dbReference type="ChEBI" id="CHEBI:15377"/>
        <dbReference type="ChEBI" id="CHEBI:15378"/>
        <dbReference type="ChEBI" id="CHEBI:16335"/>
        <dbReference type="ChEBI" id="CHEBI:17596"/>
        <dbReference type="ChEBI" id="CHEBI:28938"/>
        <dbReference type="EC" id="3.5.4.4"/>
    </reaction>
    <physiologicalReaction direction="left-to-right" evidence="8">
        <dbReference type="Rhea" id="RHEA:24409"/>
    </physiologicalReaction>
</comment>
<evidence type="ECO:0000256" key="11">
    <source>
        <dbReference type="RuleBase" id="RU361274"/>
    </source>
</evidence>
<evidence type="ECO:0000256" key="4">
    <source>
        <dbReference type="ARBA" id="ARBA00022679"/>
    </source>
</evidence>
<dbReference type="Pfam" id="PF02578">
    <property type="entry name" value="Cu-oxidase_4"/>
    <property type="match status" value="1"/>
</dbReference>
<dbReference type="RefSeq" id="WP_061857518.1">
    <property type="nucleotide sequence ID" value="NZ_LTBB01000002.1"/>
</dbReference>
<dbReference type="PANTHER" id="PTHR30616">
    <property type="entry name" value="UNCHARACTERIZED PROTEIN YFIH"/>
    <property type="match status" value="1"/>
</dbReference>
<comment type="catalytic activity">
    <reaction evidence="9">
        <text>adenosine + phosphate = alpha-D-ribose 1-phosphate + adenine</text>
        <dbReference type="Rhea" id="RHEA:27642"/>
        <dbReference type="ChEBI" id="CHEBI:16335"/>
        <dbReference type="ChEBI" id="CHEBI:16708"/>
        <dbReference type="ChEBI" id="CHEBI:43474"/>
        <dbReference type="ChEBI" id="CHEBI:57720"/>
        <dbReference type="EC" id="2.4.2.1"/>
    </reaction>
    <physiologicalReaction direction="left-to-right" evidence="9">
        <dbReference type="Rhea" id="RHEA:27643"/>
    </physiologicalReaction>
</comment>
<dbReference type="GO" id="GO:0017061">
    <property type="term" value="F:S-methyl-5-thioadenosine phosphorylase activity"/>
    <property type="evidence" value="ECO:0007669"/>
    <property type="project" value="UniProtKB-EC"/>
</dbReference>
<dbReference type="Gene3D" id="3.60.140.10">
    <property type="entry name" value="CNF1/YfiH-like putative cysteine hydrolases"/>
    <property type="match status" value="1"/>
</dbReference>
<comment type="similarity">
    <text evidence="3 11">Belongs to the purine nucleoside phosphorylase YfiH/LACC1 family.</text>
</comment>
<keyword evidence="6" id="KW-0378">Hydrolase</keyword>
<comment type="catalytic activity">
    <reaction evidence="1">
        <text>inosine + phosphate = alpha-D-ribose 1-phosphate + hypoxanthine</text>
        <dbReference type="Rhea" id="RHEA:27646"/>
        <dbReference type="ChEBI" id="CHEBI:17368"/>
        <dbReference type="ChEBI" id="CHEBI:17596"/>
        <dbReference type="ChEBI" id="CHEBI:43474"/>
        <dbReference type="ChEBI" id="CHEBI:57720"/>
        <dbReference type="EC" id="2.4.2.1"/>
    </reaction>
    <physiologicalReaction direction="left-to-right" evidence="1">
        <dbReference type="Rhea" id="RHEA:27647"/>
    </physiologicalReaction>
</comment>
<accession>A0A151ARC4</accession>